<evidence type="ECO:0000256" key="1">
    <source>
        <dbReference type="SAM" id="MobiDB-lite"/>
    </source>
</evidence>
<organism evidence="2 3">
    <name type="scientific">Apiospora arundinis</name>
    <dbReference type="NCBI Taxonomy" id="335852"/>
    <lineage>
        <taxon>Eukaryota</taxon>
        <taxon>Fungi</taxon>
        <taxon>Dikarya</taxon>
        <taxon>Ascomycota</taxon>
        <taxon>Pezizomycotina</taxon>
        <taxon>Sordariomycetes</taxon>
        <taxon>Xylariomycetidae</taxon>
        <taxon>Amphisphaeriales</taxon>
        <taxon>Apiosporaceae</taxon>
        <taxon>Apiospora</taxon>
    </lineage>
</organism>
<reference evidence="2 3" key="1">
    <citation type="journal article" date="2024" name="IMA Fungus">
        <title>Apiospora arundinis, a panoply of carbohydrate-active enzymes and secondary metabolites.</title>
        <authorList>
            <person name="Sorensen T."/>
            <person name="Petersen C."/>
            <person name="Muurmann A.T."/>
            <person name="Christiansen J.V."/>
            <person name="Brundto M.L."/>
            <person name="Overgaard C.K."/>
            <person name="Boysen A.T."/>
            <person name="Wollenberg R.D."/>
            <person name="Larsen T.O."/>
            <person name="Sorensen J.L."/>
            <person name="Nielsen K.L."/>
            <person name="Sondergaard T.E."/>
        </authorList>
    </citation>
    <scope>NUCLEOTIDE SEQUENCE [LARGE SCALE GENOMIC DNA]</scope>
    <source>
        <strain evidence="2 3">AAU 773</strain>
    </source>
</reference>
<accession>A0ABR2IW69</accession>
<feature type="compositionally biased region" description="Polar residues" evidence="1">
    <location>
        <begin position="57"/>
        <end position="71"/>
    </location>
</feature>
<dbReference type="PANTHER" id="PTHR37540">
    <property type="entry name" value="TRANSCRIPTION FACTOR (ACR-2), PUTATIVE-RELATED-RELATED"/>
    <property type="match status" value="1"/>
</dbReference>
<dbReference type="CDD" id="cd14688">
    <property type="entry name" value="bZIP_YAP"/>
    <property type="match status" value="1"/>
</dbReference>
<dbReference type="PANTHER" id="PTHR37540:SF5">
    <property type="entry name" value="TRANSCRIPTION FACTOR DOMAIN-CONTAINING PROTEIN"/>
    <property type="match status" value="1"/>
</dbReference>
<sequence length="553" mass="61017">MESGEAYDTLTLQRRPGASFVKDSADDWTGLSSSQLRRKIQNRLNQRACRHRKASSTRRPGTKNSTSSTEPARNIREVALGDRRSCVCGRHTPGQTCAASGFGDLLSAPAPSLDNLQDYSPVLKDEGNRKMFYLAAQHIFPILSERYFPSNEKMTNLTFRLNMTEPVVLELTIGGMAEWSLLRQYSPAIEEIRCKSAMRLIRLVRDGLHQQESAGVVSDATLIGMMGLCWRPANCCPHPPGPLRGLFRAVGIDHLGVHENLAHYEFAKEQWAAFLYCLNMRGGIENVDLQGGSESFTLADNVNAAVTGKAPTIGLCKPFRHVLQTWLPQVRSPLTEVAAFPVDDEFKELLLDLRLCCQEIDEYAIRVKKLGDTGSTGMVVPYQNIVQHRLMSRKHRNSGDSDNSNSSVSSAEDICRAAVLVFTLGVTFPLPRADPLAHAAADLGRAMRRSNSSSNNQTRPFLFWSAVLGAIATGAAEAGASLGVGNENAKLYRFFLDQTRRLRGELGLTTWDSAKAMLKTFVWLDKACDEGAWKVWTQSLRPSQNTAGKQATP</sequence>
<dbReference type="EMBL" id="JAPCWZ010000004">
    <property type="protein sequence ID" value="KAK8868846.1"/>
    <property type="molecule type" value="Genomic_DNA"/>
</dbReference>
<proteinExistence type="predicted"/>
<protein>
    <recommendedName>
        <fullName evidence="4">C6 transcription factor</fullName>
    </recommendedName>
</protein>
<comment type="caution">
    <text evidence="2">The sequence shown here is derived from an EMBL/GenBank/DDBJ whole genome shotgun (WGS) entry which is preliminary data.</text>
</comment>
<evidence type="ECO:0000313" key="2">
    <source>
        <dbReference type="EMBL" id="KAK8868846.1"/>
    </source>
</evidence>
<dbReference type="Proteomes" id="UP001390339">
    <property type="component" value="Unassembled WGS sequence"/>
</dbReference>
<keyword evidence="3" id="KW-1185">Reference proteome</keyword>
<evidence type="ECO:0000313" key="3">
    <source>
        <dbReference type="Proteomes" id="UP001390339"/>
    </source>
</evidence>
<feature type="region of interest" description="Disordered" evidence="1">
    <location>
        <begin position="43"/>
        <end position="73"/>
    </location>
</feature>
<gene>
    <name evidence="2" type="ORF">PGQ11_007424</name>
</gene>
<evidence type="ECO:0008006" key="4">
    <source>
        <dbReference type="Google" id="ProtNLM"/>
    </source>
</evidence>
<name>A0ABR2IW69_9PEZI</name>